<keyword evidence="1" id="KW-0472">Membrane</keyword>
<organism evidence="2 3">
    <name type="scientific">Bacteroides ovatus</name>
    <dbReference type="NCBI Taxonomy" id="28116"/>
    <lineage>
        <taxon>Bacteria</taxon>
        <taxon>Pseudomonadati</taxon>
        <taxon>Bacteroidota</taxon>
        <taxon>Bacteroidia</taxon>
        <taxon>Bacteroidales</taxon>
        <taxon>Bacteroidaceae</taxon>
        <taxon>Bacteroides</taxon>
    </lineage>
</organism>
<feature type="transmembrane region" description="Helical" evidence="1">
    <location>
        <begin position="12"/>
        <end position="28"/>
    </location>
</feature>
<dbReference type="Proteomes" id="UP000323717">
    <property type="component" value="Unassembled WGS sequence"/>
</dbReference>
<accession>A0A5M5C8V8</accession>
<evidence type="ECO:0000313" key="3">
    <source>
        <dbReference type="Proteomes" id="UP000323717"/>
    </source>
</evidence>
<dbReference type="AlphaFoldDB" id="A0A5M5C8V8"/>
<name>A0A5M5C8V8_BACOV</name>
<dbReference type="EMBL" id="VWLE01000005">
    <property type="protein sequence ID" value="KAA3954752.1"/>
    <property type="molecule type" value="Genomic_DNA"/>
</dbReference>
<proteinExistence type="predicted"/>
<comment type="caution">
    <text evidence="2">The sequence shown here is derived from an EMBL/GenBank/DDBJ whole genome shotgun (WGS) entry which is preliminary data.</text>
</comment>
<gene>
    <name evidence="2" type="ORF">F3D71_01075</name>
</gene>
<keyword evidence="1" id="KW-0812">Transmembrane</keyword>
<feature type="transmembrane region" description="Helical" evidence="1">
    <location>
        <begin position="67"/>
        <end position="85"/>
    </location>
</feature>
<evidence type="ECO:0000313" key="2">
    <source>
        <dbReference type="EMBL" id="KAA3954752.1"/>
    </source>
</evidence>
<protein>
    <submittedName>
        <fullName evidence="2">Uncharacterized protein</fullName>
    </submittedName>
</protein>
<evidence type="ECO:0000256" key="1">
    <source>
        <dbReference type="SAM" id="Phobius"/>
    </source>
</evidence>
<keyword evidence="1" id="KW-1133">Transmembrane helix</keyword>
<reference evidence="2 3" key="1">
    <citation type="journal article" date="2019" name="Nat. Med.">
        <title>A library of human gut bacterial isolates paired with longitudinal multiomics data enables mechanistic microbiome research.</title>
        <authorList>
            <person name="Poyet M."/>
            <person name="Groussin M."/>
            <person name="Gibbons S.M."/>
            <person name="Avila-Pacheco J."/>
            <person name="Jiang X."/>
            <person name="Kearney S.M."/>
            <person name="Perrotta A.R."/>
            <person name="Berdy B."/>
            <person name="Zhao S."/>
            <person name="Lieberman T.D."/>
            <person name="Swanson P.K."/>
            <person name="Smith M."/>
            <person name="Roesemann S."/>
            <person name="Alexander J.E."/>
            <person name="Rich S.A."/>
            <person name="Livny J."/>
            <person name="Vlamakis H."/>
            <person name="Clish C."/>
            <person name="Bullock K."/>
            <person name="Deik A."/>
            <person name="Scott J."/>
            <person name="Pierce K.A."/>
            <person name="Xavier R.J."/>
            <person name="Alm E.J."/>
        </authorList>
    </citation>
    <scope>NUCLEOTIDE SEQUENCE [LARGE SCALE GENOMIC DNA]</scope>
    <source>
        <strain evidence="2 3">BIOML-A163</strain>
    </source>
</reference>
<sequence length="94" mass="11273">MDGFITSIYDKFFQPVNFCVMLFLLFRIRKRSSFREIYSPVYILAYHMNKWFLNIPPANSFRMPSTLSTILVLSIIINAIDYHFFFNMDIRLSN</sequence>